<keyword evidence="3" id="KW-1185">Reference proteome</keyword>
<organism evidence="2 3">
    <name type="scientific">Mycena albidolilacea</name>
    <dbReference type="NCBI Taxonomy" id="1033008"/>
    <lineage>
        <taxon>Eukaryota</taxon>
        <taxon>Fungi</taxon>
        <taxon>Dikarya</taxon>
        <taxon>Basidiomycota</taxon>
        <taxon>Agaricomycotina</taxon>
        <taxon>Agaricomycetes</taxon>
        <taxon>Agaricomycetidae</taxon>
        <taxon>Agaricales</taxon>
        <taxon>Marasmiineae</taxon>
        <taxon>Mycenaceae</taxon>
        <taxon>Mycena</taxon>
    </lineage>
</organism>
<feature type="region of interest" description="Disordered" evidence="1">
    <location>
        <begin position="54"/>
        <end position="181"/>
    </location>
</feature>
<name>A0AAD6Z629_9AGAR</name>
<protein>
    <submittedName>
        <fullName evidence="2">Uncharacterized protein</fullName>
    </submittedName>
</protein>
<dbReference type="EMBL" id="JARIHO010000084">
    <property type="protein sequence ID" value="KAJ7308736.1"/>
    <property type="molecule type" value="Genomic_DNA"/>
</dbReference>
<feature type="compositionally biased region" description="Acidic residues" evidence="1">
    <location>
        <begin position="61"/>
        <end position="73"/>
    </location>
</feature>
<evidence type="ECO:0000313" key="2">
    <source>
        <dbReference type="EMBL" id="KAJ7308736.1"/>
    </source>
</evidence>
<evidence type="ECO:0000313" key="3">
    <source>
        <dbReference type="Proteomes" id="UP001218218"/>
    </source>
</evidence>
<reference evidence="2" key="1">
    <citation type="submission" date="2023-03" db="EMBL/GenBank/DDBJ databases">
        <title>Massive genome expansion in bonnet fungi (Mycena s.s.) driven by repeated elements and novel gene families across ecological guilds.</title>
        <authorList>
            <consortium name="Lawrence Berkeley National Laboratory"/>
            <person name="Harder C.B."/>
            <person name="Miyauchi S."/>
            <person name="Viragh M."/>
            <person name="Kuo A."/>
            <person name="Thoen E."/>
            <person name="Andreopoulos B."/>
            <person name="Lu D."/>
            <person name="Skrede I."/>
            <person name="Drula E."/>
            <person name="Henrissat B."/>
            <person name="Morin E."/>
            <person name="Kohler A."/>
            <person name="Barry K."/>
            <person name="LaButti K."/>
            <person name="Morin E."/>
            <person name="Salamov A."/>
            <person name="Lipzen A."/>
            <person name="Mereny Z."/>
            <person name="Hegedus B."/>
            <person name="Baldrian P."/>
            <person name="Stursova M."/>
            <person name="Weitz H."/>
            <person name="Taylor A."/>
            <person name="Grigoriev I.V."/>
            <person name="Nagy L.G."/>
            <person name="Martin F."/>
            <person name="Kauserud H."/>
        </authorList>
    </citation>
    <scope>NUCLEOTIDE SEQUENCE</scope>
    <source>
        <strain evidence="2">CBHHK002</strain>
    </source>
</reference>
<evidence type="ECO:0000256" key="1">
    <source>
        <dbReference type="SAM" id="MobiDB-lite"/>
    </source>
</evidence>
<proteinExistence type="predicted"/>
<feature type="compositionally biased region" description="Pro residues" evidence="1">
    <location>
        <begin position="122"/>
        <end position="139"/>
    </location>
</feature>
<feature type="compositionally biased region" description="Basic residues" evidence="1">
    <location>
        <begin position="153"/>
        <end position="162"/>
    </location>
</feature>
<dbReference type="Proteomes" id="UP001218218">
    <property type="component" value="Unassembled WGS sequence"/>
</dbReference>
<comment type="caution">
    <text evidence="2">The sequence shown here is derived from an EMBL/GenBank/DDBJ whole genome shotgun (WGS) entry which is preliminary data.</text>
</comment>
<sequence>MARWMRSGAQWSPWELDEPHADPSIAPPCVQIVRARVSLVPYLRDAMDVAEQHATVRDTVEGEEDDGWEDEDPVPSHPPTPISHPLTPLPLACARSPSPLSDLPPSPSWSRLPSPSSDSLPSLPPTASSPPNVPSPFDAPPATVSCRKERQATGKKVRRQRGRVAQAKAAGFGPVPKPRHSQDYRQEEAHQARCHAARDLPSSATGNWTGPRLSKKARLTRQQLRCLRALLEDDWDLVEWDGRHVFCFDYLLSFSPNYVGRDPKLILDADSRIVAVLLGRPEGDNWDDVIAEMARAMDGVRARGVKRGVFKHQERRHHRGDFFVLKGGLMKGPGQKRPGNLAVGKEYRQLLELLALNPAIRQIAGFQSSGLARYLPKLYRHYQLTMQSIFDDQPELAQLFPNSIFPTATFNLGPDVVTPEHLDMLNYAMGCVIFRWAAYGHQTVQSLLAEKGGAARKAEIDGDPGKRAEYALGLLLKADELDADCKEVFGW</sequence>
<gene>
    <name evidence="2" type="ORF">DFH08DRAFT_823764</name>
</gene>
<dbReference type="AlphaFoldDB" id="A0AAD6Z629"/>
<feature type="compositionally biased region" description="Low complexity" evidence="1">
    <location>
        <begin position="108"/>
        <end position="121"/>
    </location>
</feature>
<accession>A0AAD6Z629</accession>